<comment type="caution">
    <text evidence="2">The sequence shown here is derived from an EMBL/GenBank/DDBJ whole genome shotgun (WGS) entry which is preliminary data.</text>
</comment>
<gene>
    <name evidence="2" type="ORF">CEXT_639071</name>
</gene>
<organism evidence="2 3">
    <name type="scientific">Caerostris extrusa</name>
    <name type="common">Bark spider</name>
    <name type="synonym">Caerostris bankana</name>
    <dbReference type="NCBI Taxonomy" id="172846"/>
    <lineage>
        <taxon>Eukaryota</taxon>
        <taxon>Metazoa</taxon>
        <taxon>Ecdysozoa</taxon>
        <taxon>Arthropoda</taxon>
        <taxon>Chelicerata</taxon>
        <taxon>Arachnida</taxon>
        <taxon>Araneae</taxon>
        <taxon>Araneomorphae</taxon>
        <taxon>Entelegynae</taxon>
        <taxon>Araneoidea</taxon>
        <taxon>Araneidae</taxon>
        <taxon>Caerostris</taxon>
    </lineage>
</organism>
<dbReference type="Proteomes" id="UP001054945">
    <property type="component" value="Unassembled WGS sequence"/>
</dbReference>
<protein>
    <submittedName>
        <fullName evidence="2">Uncharacterized protein</fullName>
    </submittedName>
</protein>
<dbReference type="EMBL" id="BPLR01016405">
    <property type="protein sequence ID" value="GIY83612.1"/>
    <property type="molecule type" value="Genomic_DNA"/>
</dbReference>
<accession>A0AAV4WLX4</accession>
<keyword evidence="3" id="KW-1185">Reference proteome</keyword>
<feature type="region of interest" description="Disordered" evidence="1">
    <location>
        <begin position="1"/>
        <end position="24"/>
    </location>
</feature>
<dbReference type="AlphaFoldDB" id="A0AAV4WLX4"/>
<evidence type="ECO:0000313" key="2">
    <source>
        <dbReference type="EMBL" id="GIY83612.1"/>
    </source>
</evidence>
<reference evidence="2 3" key="1">
    <citation type="submission" date="2021-06" db="EMBL/GenBank/DDBJ databases">
        <title>Caerostris extrusa draft genome.</title>
        <authorList>
            <person name="Kono N."/>
            <person name="Arakawa K."/>
        </authorList>
    </citation>
    <scope>NUCLEOTIDE SEQUENCE [LARGE SCALE GENOMIC DNA]</scope>
</reference>
<name>A0AAV4WLX4_CAEEX</name>
<proteinExistence type="predicted"/>
<sequence length="85" mass="9168">MEKAGGGVQKWTVGERHSPSKMRPKACVTMRSGGGWNVHHPGPSVDSVPRSLRLALKHENRRSDIKVGRTGPERFAAAGLLTSVP</sequence>
<evidence type="ECO:0000313" key="3">
    <source>
        <dbReference type="Proteomes" id="UP001054945"/>
    </source>
</evidence>
<evidence type="ECO:0000256" key="1">
    <source>
        <dbReference type="SAM" id="MobiDB-lite"/>
    </source>
</evidence>